<dbReference type="EMBL" id="QAAD01000009">
    <property type="protein sequence ID" value="PTN08367.1"/>
    <property type="molecule type" value="Genomic_DNA"/>
</dbReference>
<comment type="caution">
    <text evidence="2">The sequence shown here is derived from an EMBL/GenBank/DDBJ whole genome shotgun (WGS) entry which is preliminary data.</text>
</comment>
<dbReference type="Proteomes" id="UP000243525">
    <property type="component" value="Unassembled WGS sequence"/>
</dbReference>
<evidence type="ECO:0000313" key="2">
    <source>
        <dbReference type="EMBL" id="PTN08367.1"/>
    </source>
</evidence>
<keyword evidence="3" id="KW-1185">Reference proteome</keyword>
<evidence type="ECO:0000256" key="1">
    <source>
        <dbReference type="SAM" id="Phobius"/>
    </source>
</evidence>
<sequence length="256" mass="29253">MLKFFKKIRLQLLADKKLSRYLTYALGEIILVVVGILIALAINNLNQKRIQKNNEQIYLLGLKEEFQTSKEKLGELIAVNKMSYDGAIELLEHISNTNQTLTERRFSELLYNSFSFDIAFNPNNSLLTEMISSGSLKGISNTSLRIQLTNWISTLEDVSRQESELSTQREKILDLFRTDQYSLRTILDQTGANCEFGLSKSTNQRSNLSLLNAVEFENNLLMFIITSSATENAHYRPLMDDINSILQLIENEISLN</sequence>
<dbReference type="Pfam" id="PF19578">
    <property type="entry name" value="DUF6090"/>
    <property type="match status" value="1"/>
</dbReference>
<proteinExistence type="predicted"/>
<dbReference type="OrthoDB" id="821805at2"/>
<gene>
    <name evidence="2" type="ORF">C8N47_109103</name>
</gene>
<protein>
    <submittedName>
        <fullName evidence="2">Uncharacterized protein</fullName>
    </submittedName>
</protein>
<dbReference type="RefSeq" id="WP_107822511.1">
    <property type="nucleotide sequence ID" value="NZ_OY782574.1"/>
</dbReference>
<organism evidence="2 3">
    <name type="scientific">Mangrovibacterium marinum</name>
    <dbReference type="NCBI Taxonomy" id="1639118"/>
    <lineage>
        <taxon>Bacteria</taxon>
        <taxon>Pseudomonadati</taxon>
        <taxon>Bacteroidota</taxon>
        <taxon>Bacteroidia</taxon>
        <taxon>Marinilabiliales</taxon>
        <taxon>Prolixibacteraceae</taxon>
        <taxon>Mangrovibacterium</taxon>
    </lineage>
</organism>
<feature type="transmembrane region" description="Helical" evidence="1">
    <location>
        <begin position="21"/>
        <end position="42"/>
    </location>
</feature>
<keyword evidence="1" id="KW-0472">Membrane</keyword>
<accession>A0A2T5C161</accession>
<keyword evidence="1" id="KW-1133">Transmembrane helix</keyword>
<name>A0A2T5C161_9BACT</name>
<dbReference type="InterPro" id="IPR045749">
    <property type="entry name" value="DUF6090"/>
</dbReference>
<reference evidence="2 3" key="1">
    <citation type="submission" date="2018-04" db="EMBL/GenBank/DDBJ databases">
        <title>Genomic Encyclopedia of Archaeal and Bacterial Type Strains, Phase II (KMG-II): from individual species to whole genera.</title>
        <authorList>
            <person name="Goeker M."/>
        </authorList>
    </citation>
    <scope>NUCLEOTIDE SEQUENCE [LARGE SCALE GENOMIC DNA]</scope>
    <source>
        <strain evidence="2 3">DSM 28823</strain>
    </source>
</reference>
<evidence type="ECO:0000313" key="3">
    <source>
        <dbReference type="Proteomes" id="UP000243525"/>
    </source>
</evidence>
<keyword evidence="1" id="KW-0812">Transmembrane</keyword>
<dbReference type="AlphaFoldDB" id="A0A2T5C161"/>